<evidence type="ECO:0000256" key="1">
    <source>
        <dbReference type="SAM" id="Coils"/>
    </source>
</evidence>
<sequence>MRVGNPAVRKNASCSQCEKQKREFEELAEKVDRIDKVINEQEAEEEKVYNWVNVKGSIFRQEKTPAAASAKNKSASSKSLRK</sequence>
<evidence type="ECO:0000256" key="2">
    <source>
        <dbReference type="SAM" id="MobiDB-lite"/>
    </source>
</evidence>
<dbReference type="AlphaFoldDB" id="A0A9N9GPR1"/>
<feature type="coiled-coil region" evidence="1">
    <location>
        <begin position="17"/>
        <end position="47"/>
    </location>
</feature>
<evidence type="ECO:0000313" key="3">
    <source>
        <dbReference type="EMBL" id="CAG8621053.1"/>
    </source>
</evidence>
<feature type="region of interest" description="Disordered" evidence="2">
    <location>
        <begin position="62"/>
        <end position="82"/>
    </location>
</feature>
<feature type="non-terminal residue" evidence="3">
    <location>
        <position position="82"/>
    </location>
</feature>
<proteinExistence type="predicted"/>
<name>A0A9N9GPR1_9GLOM</name>
<organism evidence="3 4">
    <name type="scientific">Paraglomus occultum</name>
    <dbReference type="NCBI Taxonomy" id="144539"/>
    <lineage>
        <taxon>Eukaryota</taxon>
        <taxon>Fungi</taxon>
        <taxon>Fungi incertae sedis</taxon>
        <taxon>Mucoromycota</taxon>
        <taxon>Glomeromycotina</taxon>
        <taxon>Glomeromycetes</taxon>
        <taxon>Paraglomerales</taxon>
        <taxon>Paraglomeraceae</taxon>
        <taxon>Paraglomus</taxon>
    </lineage>
</organism>
<comment type="caution">
    <text evidence="3">The sequence shown here is derived from an EMBL/GenBank/DDBJ whole genome shotgun (WGS) entry which is preliminary data.</text>
</comment>
<reference evidence="3" key="1">
    <citation type="submission" date="2021-06" db="EMBL/GenBank/DDBJ databases">
        <authorList>
            <person name="Kallberg Y."/>
            <person name="Tangrot J."/>
            <person name="Rosling A."/>
        </authorList>
    </citation>
    <scope>NUCLEOTIDE SEQUENCE</scope>
    <source>
        <strain evidence="3">IA702</strain>
    </source>
</reference>
<dbReference type="EMBL" id="CAJVPJ010002431">
    <property type="protein sequence ID" value="CAG8621053.1"/>
    <property type="molecule type" value="Genomic_DNA"/>
</dbReference>
<protein>
    <submittedName>
        <fullName evidence="3">1269_t:CDS:1</fullName>
    </submittedName>
</protein>
<keyword evidence="1" id="KW-0175">Coiled coil</keyword>
<keyword evidence="4" id="KW-1185">Reference proteome</keyword>
<dbReference type="Proteomes" id="UP000789572">
    <property type="component" value="Unassembled WGS sequence"/>
</dbReference>
<accession>A0A9N9GPR1</accession>
<evidence type="ECO:0000313" key="4">
    <source>
        <dbReference type="Proteomes" id="UP000789572"/>
    </source>
</evidence>
<feature type="compositionally biased region" description="Low complexity" evidence="2">
    <location>
        <begin position="66"/>
        <end position="82"/>
    </location>
</feature>
<gene>
    <name evidence="3" type="ORF">POCULU_LOCUS8420</name>
</gene>